<feature type="transmembrane region" description="Helical" evidence="8">
    <location>
        <begin position="6"/>
        <end position="27"/>
    </location>
</feature>
<evidence type="ECO:0000313" key="9">
    <source>
        <dbReference type="EMBL" id="SHI02633.1"/>
    </source>
</evidence>
<accession>A0A1M5XTQ6</accession>
<dbReference type="InterPro" id="IPR017225">
    <property type="entry name" value="Cell_shape_determin_MreD_prd"/>
</dbReference>
<sequence>MKKTIVLTLIVCALLVLDNTLIPMIGIKNYYPSLLFTFVCIFSIINGPIDAAILGSVSGLLQDVYFFNGFGINAFANLIICVLAAKLGENIFKEKALIPVGATFFFSALKGISLYCILYILGEFTSIPAILYTSIYNMVVAILMYRLVYKLSIKQYMKREWKF</sequence>
<evidence type="ECO:0000256" key="6">
    <source>
        <dbReference type="ARBA" id="ARBA00022989"/>
    </source>
</evidence>
<feature type="transmembrane region" description="Helical" evidence="8">
    <location>
        <begin position="34"/>
        <end position="53"/>
    </location>
</feature>
<proteinExistence type="inferred from homology"/>
<keyword evidence="6 8" id="KW-1133">Transmembrane helix</keyword>
<dbReference type="RefSeq" id="WP_072832279.1">
    <property type="nucleotide sequence ID" value="NZ_FQXP01000009.1"/>
</dbReference>
<dbReference type="InterPro" id="IPR007227">
    <property type="entry name" value="Cell_shape_determining_MreD"/>
</dbReference>
<name>A0A1M5XTQ6_9CLOT</name>
<organism evidence="9 10">
    <name type="scientific">Clostridium collagenovorans DSM 3089</name>
    <dbReference type="NCBI Taxonomy" id="1121306"/>
    <lineage>
        <taxon>Bacteria</taxon>
        <taxon>Bacillati</taxon>
        <taxon>Bacillota</taxon>
        <taxon>Clostridia</taxon>
        <taxon>Eubacteriales</taxon>
        <taxon>Clostridiaceae</taxon>
        <taxon>Clostridium</taxon>
    </lineage>
</organism>
<feature type="transmembrane region" description="Helical" evidence="8">
    <location>
        <begin position="97"/>
        <end position="121"/>
    </location>
</feature>
<dbReference type="GO" id="GO:0005886">
    <property type="term" value="C:plasma membrane"/>
    <property type="evidence" value="ECO:0007669"/>
    <property type="project" value="UniProtKB-SubCell"/>
</dbReference>
<keyword evidence="5" id="KW-0133">Cell shape</keyword>
<keyword evidence="10" id="KW-1185">Reference proteome</keyword>
<keyword evidence="7 8" id="KW-0472">Membrane</keyword>
<evidence type="ECO:0000256" key="5">
    <source>
        <dbReference type="ARBA" id="ARBA00022960"/>
    </source>
</evidence>
<dbReference type="Gene3D" id="1.10.1760.20">
    <property type="match status" value="1"/>
</dbReference>
<evidence type="ECO:0000313" key="10">
    <source>
        <dbReference type="Proteomes" id="UP000184526"/>
    </source>
</evidence>
<dbReference type="Proteomes" id="UP000184526">
    <property type="component" value="Unassembled WGS sequence"/>
</dbReference>
<evidence type="ECO:0000256" key="3">
    <source>
        <dbReference type="ARBA" id="ARBA00022475"/>
    </source>
</evidence>
<reference evidence="9 10" key="1">
    <citation type="submission" date="2016-11" db="EMBL/GenBank/DDBJ databases">
        <authorList>
            <person name="Jaros S."/>
            <person name="Januszkiewicz K."/>
            <person name="Wedrychowicz H."/>
        </authorList>
    </citation>
    <scope>NUCLEOTIDE SEQUENCE [LARGE SCALE GENOMIC DNA]</scope>
    <source>
        <strain evidence="9 10">DSM 3089</strain>
    </source>
</reference>
<dbReference type="NCBIfam" id="TIGR03426">
    <property type="entry name" value="shape_MreD"/>
    <property type="match status" value="1"/>
</dbReference>
<dbReference type="OrthoDB" id="9796616at2"/>
<dbReference type="Pfam" id="PF04093">
    <property type="entry name" value="MreD"/>
    <property type="match status" value="1"/>
</dbReference>
<evidence type="ECO:0000256" key="7">
    <source>
        <dbReference type="ARBA" id="ARBA00023136"/>
    </source>
</evidence>
<dbReference type="EMBL" id="FQXP01000009">
    <property type="protein sequence ID" value="SHI02633.1"/>
    <property type="molecule type" value="Genomic_DNA"/>
</dbReference>
<keyword evidence="4 8" id="KW-0812">Transmembrane</keyword>
<protein>
    <submittedName>
        <fullName evidence="9">Rod shape-determining protein MreD</fullName>
    </submittedName>
</protein>
<feature type="transmembrane region" description="Helical" evidence="8">
    <location>
        <begin position="127"/>
        <end position="149"/>
    </location>
</feature>
<dbReference type="STRING" id="1121306.SAMN02745196_02431"/>
<evidence type="ECO:0000256" key="8">
    <source>
        <dbReference type="SAM" id="Phobius"/>
    </source>
</evidence>
<dbReference type="AlphaFoldDB" id="A0A1M5XTQ6"/>
<feature type="transmembrane region" description="Helical" evidence="8">
    <location>
        <begin position="65"/>
        <end position="85"/>
    </location>
</feature>
<evidence type="ECO:0000256" key="4">
    <source>
        <dbReference type="ARBA" id="ARBA00022692"/>
    </source>
</evidence>
<evidence type="ECO:0000256" key="1">
    <source>
        <dbReference type="ARBA" id="ARBA00004651"/>
    </source>
</evidence>
<gene>
    <name evidence="9" type="ORF">SAMN02745196_02431</name>
</gene>
<evidence type="ECO:0000256" key="2">
    <source>
        <dbReference type="ARBA" id="ARBA00007776"/>
    </source>
</evidence>
<comment type="similarity">
    <text evidence="2">Belongs to the MreD family.</text>
</comment>
<comment type="subcellular location">
    <subcellularLocation>
        <location evidence="1">Cell membrane</location>
        <topology evidence="1">Multi-pass membrane protein</topology>
    </subcellularLocation>
</comment>
<dbReference type="PIRSF" id="PIRSF037497">
    <property type="entry name" value="MreD_Clostridium/Treponema_prd"/>
    <property type="match status" value="1"/>
</dbReference>
<keyword evidence="3" id="KW-1003">Cell membrane</keyword>
<dbReference type="GO" id="GO:0008360">
    <property type="term" value="P:regulation of cell shape"/>
    <property type="evidence" value="ECO:0007669"/>
    <property type="project" value="UniProtKB-KW"/>
</dbReference>